<name>A0A165XDP5_9AGAM</name>
<protein>
    <recommendedName>
        <fullName evidence="4">WW domain-containing protein</fullName>
    </recommendedName>
</protein>
<dbReference type="OrthoDB" id="3208379at2759"/>
<proteinExistence type="predicted"/>
<evidence type="ECO:0008006" key="4">
    <source>
        <dbReference type="Google" id="ProtNLM"/>
    </source>
</evidence>
<dbReference type="AlphaFoldDB" id="A0A165XDP5"/>
<keyword evidence="3" id="KW-1185">Reference proteome</keyword>
<dbReference type="Proteomes" id="UP000076798">
    <property type="component" value="Unassembled WGS sequence"/>
</dbReference>
<feature type="region of interest" description="Disordered" evidence="1">
    <location>
        <begin position="238"/>
        <end position="257"/>
    </location>
</feature>
<sequence>MPQAPSFLGRHLRRAEAVSPQRSAIHRDSHCDSPANQPPPSISEDDFQRERLLKHLIPITPSEILDRRPSSQQSTTNSRILKSLAKTGSLFSRGASDSRDDSEVVDGWQKFIHPEGYAYFYHREERIVTENNMFDARVRKILTDLGKLVLDAVKPQAAEKALNIDLYLALDPTDLEICRYYMVDHTYKTVFWDLDEVIPGLVWTPLPRFKINSSITPVQSFEPEHELNKIEPQLSKQLSGSTRMQLTTPKSPKPTIASPQKILSLDAKALYQLYMRRLPIPPREIDRGGTRTTDPIPWN</sequence>
<feature type="region of interest" description="Disordered" evidence="1">
    <location>
        <begin position="1"/>
        <end position="44"/>
    </location>
</feature>
<reference evidence="2 3" key="1">
    <citation type="journal article" date="2016" name="Mol. Biol. Evol.">
        <title>Comparative Genomics of Early-Diverging Mushroom-Forming Fungi Provides Insights into the Origins of Lignocellulose Decay Capabilities.</title>
        <authorList>
            <person name="Nagy L.G."/>
            <person name="Riley R."/>
            <person name="Tritt A."/>
            <person name="Adam C."/>
            <person name="Daum C."/>
            <person name="Floudas D."/>
            <person name="Sun H."/>
            <person name="Yadav J.S."/>
            <person name="Pangilinan J."/>
            <person name="Larsson K.H."/>
            <person name="Matsuura K."/>
            <person name="Barry K."/>
            <person name="Labutti K."/>
            <person name="Kuo R."/>
            <person name="Ohm R.A."/>
            <person name="Bhattacharya S.S."/>
            <person name="Shirouzu T."/>
            <person name="Yoshinaga Y."/>
            <person name="Martin F.M."/>
            <person name="Grigoriev I.V."/>
            <person name="Hibbett D.S."/>
        </authorList>
    </citation>
    <scope>NUCLEOTIDE SEQUENCE [LARGE SCALE GENOMIC DNA]</scope>
    <source>
        <strain evidence="2 3">HHB10207 ss-3</strain>
    </source>
</reference>
<dbReference type="EMBL" id="KV428388">
    <property type="protein sequence ID" value="KZT32093.1"/>
    <property type="molecule type" value="Genomic_DNA"/>
</dbReference>
<feature type="compositionally biased region" description="Polar residues" evidence="1">
    <location>
        <begin position="238"/>
        <end position="250"/>
    </location>
</feature>
<accession>A0A165XDP5</accession>
<evidence type="ECO:0000256" key="1">
    <source>
        <dbReference type="SAM" id="MobiDB-lite"/>
    </source>
</evidence>
<evidence type="ECO:0000313" key="2">
    <source>
        <dbReference type="EMBL" id="KZT32093.1"/>
    </source>
</evidence>
<evidence type="ECO:0000313" key="3">
    <source>
        <dbReference type="Proteomes" id="UP000076798"/>
    </source>
</evidence>
<gene>
    <name evidence="2" type="ORF">SISSUDRAFT_1123579</name>
</gene>
<organism evidence="2 3">
    <name type="scientific">Sistotremastrum suecicum HHB10207 ss-3</name>
    <dbReference type="NCBI Taxonomy" id="1314776"/>
    <lineage>
        <taxon>Eukaryota</taxon>
        <taxon>Fungi</taxon>
        <taxon>Dikarya</taxon>
        <taxon>Basidiomycota</taxon>
        <taxon>Agaricomycotina</taxon>
        <taxon>Agaricomycetes</taxon>
        <taxon>Sistotremastrales</taxon>
        <taxon>Sistotremastraceae</taxon>
        <taxon>Sistotremastrum</taxon>
    </lineage>
</organism>